<feature type="site" description="Important for activity" evidence="8">
    <location>
        <position position="13"/>
    </location>
</feature>
<keyword evidence="3 8" id="KW-0808">Transferase</keyword>
<dbReference type="Pfam" id="PF00370">
    <property type="entry name" value="FGGY_N"/>
    <property type="match status" value="1"/>
</dbReference>
<dbReference type="HAMAP" id="MF_02220">
    <property type="entry name" value="XylB"/>
    <property type="match status" value="1"/>
</dbReference>
<dbReference type="GO" id="GO:0042732">
    <property type="term" value="P:D-xylose metabolic process"/>
    <property type="evidence" value="ECO:0007669"/>
    <property type="project" value="UniProtKB-KW"/>
</dbReference>
<dbReference type="GO" id="GO:0005998">
    <property type="term" value="P:xylulose catabolic process"/>
    <property type="evidence" value="ECO:0007669"/>
    <property type="project" value="UniProtKB-UniRule"/>
</dbReference>
<name>A0A1I1A1F3_9PSEU</name>
<feature type="region of interest" description="Disordered" evidence="11">
    <location>
        <begin position="429"/>
        <end position="480"/>
    </location>
</feature>
<organism evidence="14 15">
    <name type="scientific">Amycolatopsis marina</name>
    <dbReference type="NCBI Taxonomy" id="490629"/>
    <lineage>
        <taxon>Bacteria</taxon>
        <taxon>Bacillati</taxon>
        <taxon>Actinomycetota</taxon>
        <taxon>Actinomycetes</taxon>
        <taxon>Pseudonocardiales</taxon>
        <taxon>Pseudonocardiaceae</taxon>
        <taxon>Amycolatopsis</taxon>
    </lineage>
</organism>
<dbReference type="Proteomes" id="UP000243799">
    <property type="component" value="Unassembled WGS sequence"/>
</dbReference>
<dbReference type="STRING" id="490629.SAMN05216266_10892"/>
<proteinExistence type="inferred from homology"/>
<gene>
    <name evidence="8 10" type="primary">xylB</name>
    <name evidence="14" type="ORF">SAMN05216266_10892</name>
</gene>
<comment type="catalytic activity">
    <reaction evidence="8 10">
        <text>D-xylulose + ATP = D-xylulose 5-phosphate + ADP + H(+)</text>
        <dbReference type="Rhea" id="RHEA:10964"/>
        <dbReference type="ChEBI" id="CHEBI:15378"/>
        <dbReference type="ChEBI" id="CHEBI:17140"/>
        <dbReference type="ChEBI" id="CHEBI:30616"/>
        <dbReference type="ChEBI" id="CHEBI:57737"/>
        <dbReference type="ChEBI" id="CHEBI:456216"/>
        <dbReference type="EC" id="2.7.1.17"/>
    </reaction>
</comment>
<keyword evidence="6 8" id="KW-0067">ATP-binding</keyword>
<dbReference type="InterPro" id="IPR043129">
    <property type="entry name" value="ATPase_NBD"/>
</dbReference>
<dbReference type="CDD" id="cd07809">
    <property type="entry name" value="ASKHA_NBD_FGGY_BaXK-like"/>
    <property type="match status" value="1"/>
</dbReference>
<feature type="domain" description="Carbohydrate kinase FGGY N-terminal" evidence="12">
    <location>
        <begin position="9"/>
        <end position="225"/>
    </location>
</feature>
<evidence type="ECO:0000256" key="6">
    <source>
        <dbReference type="ARBA" id="ARBA00022840"/>
    </source>
</evidence>
<dbReference type="EMBL" id="FOKG01000008">
    <property type="protein sequence ID" value="SFB31741.1"/>
    <property type="molecule type" value="Genomic_DNA"/>
</dbReference>
<dbReference type="PANTHER" id="PTHR43095">
    <property type="entry name" value="SUGAR KINASE"/>
    <property type="match status" value="1"/>
</dbReference>
<dbReference type="RefSeq" id="WP_091673823.1">
    <property type="nucleotide sequence ID" value="NZ_FOKG01000008.1"/>
</dbReference>
<evidence type="ECO:0000313" key="15">
    <source>
        <dbReference type="Proteomes" id="UP000243799"/>
    </source>
</evidence>
<dbReference type="OrthoDB" id="9805576at2"/>
<dbReference type="Gene3D" id="3.30.420.40">
    <property type="match status" value="2"/>
</dbReference>
<accession>A0A1I1A1F3</accession>
<dbReference type="GO" id="GO:0004856">
    <property type="term" value="F:D-xylulokinase activity"/>
    <property type="evidence" value="ECO:0007669"/>
    <property type="project" value="UniProtKB-UniRule"/>
</dbReference>
<dbReference type="InterPro" id="IPR018484">
    <property type="entry name" value="FGGY_N"/>
</dbReference>
<dbReference type="SUPFAM" id="SSF53067">
    <property type="entry name" value="Actin-like ATPase domain"/>
    <property type="match status" value="2"/>
</dbReference>
<keyword evidence="15" id="KW-1185">Reference proteome</keyword>
<protein>
    <recommendedName>
        <fullName evidence="8 10">Xylulose kinase</fullName>
        <shortName evidence="8 10">Xylulokinase</shortName>
        <ecNumber evidence="8 10">2.7.1.17</ecNumber>
    </recommendedName>
</protein>
<keyword evidence="7 8" id="KW-0119">Carbohydrate metabolism</keyword>
<evidence type="ECO:0000256" key="3">
    <source>
        <dbReference type="ARBA" id="ARBA00022679"/>
    </source>
</evidence>
<evidence type="ECO:0000313" key="14">
    <source>
        <dbReference type="EMBL" id="SFB31741.1"/>
    </source>
</evidence>
<dbReference type="InterPro" id="IPR018485">
    <property type="entry name" value="FGGY_C"/>
</dbReference>
<evidence type="ECO:0000256" key="10">
    <source>
        <dbReference type="RuleBase" id="RU364073"/>
    </source>
</evidence>
<evidence type="ECO:0000256" key="7">
    <source>
        <dbReference type="ARBA" id="ARBA00023277"/>
    </source>
</evidence>
<keyword evidence="4 8" id="KW-0547">Nucleotide-binding</keyword>
<dbReference type="GO" id="GO:0005524">
    <property type="term" value="F:ATP binding"/>
    <property type="evidence" value="ECO:0007669"/>
    <property type="project" value="UniProtKB-UniRule"/>
</dbReference>
<dbReference type="InterPro" id="IPR000577">
    <property type="entry name" value="Carb_kinase_FGGY"/>
</dbReference>
<evidence type="ECO:0000256" key="5">
    <source>
        <dbReference type="ARBA" id="ARBA00022777"/>
    </source>
</evidence>
<evidence type="ECO:0000259" key="13">
    <source>
        <dbReference type="Pfam" id="PF02782"/>
    </source>
</evidence>
<dbReference type="PANTHER" id="PTHR43095:SF5">
    <property type="entry name" value="XYLULOSE KINASE"/>
    <property type="match status" value="1"/>
</dbReference>
<keyword evidence="2 8" id="KW-0859">Xylose metabolism</keyword>
<dbReference type="InterPro" id="IPR018483">
    <property type="entry name" value="Carb_kinase_FGGY_CS"/>
</dbReference>
<feature type="binding site" evidence="8">
    <location>
        <begin position="74"/>
        <end position="75"/>
    </location>
    <ligand>
        <name>substrate</name>
    </ligand>
</feature>
<dbReference type="PROSITE" id="PS00933">
    <property type="entry name" value="FGGY_KINASES_1"/>
    <property type="match status" value="1"/>
</dbReference>
<comment type="function">
    <text evidence="8">Catalyzes the phosphorylation of D-xylulose to D-xylulose 5-phosphate.</text>
</comment>
<reference evidence="15" key="1">
    <citation type="submission" date="2016-10" db="EMBL/GenBank/DDBJ databases">
        <authorList>
            <person name="Varghese N."/>
            <person name="Submissions S."/>
        </authorList>
    </citation>
    <scope>NUCLEOTIDE SEQUENCE [LARGE SCALE GENOMIC DNA]</scope>
    <source>
        <strain evidence="15">CGMCC 4.3568</strain>
    </source>
</reference>
<evidence type="ECO:0000256" key="8">
    <source>
        <dbReference type="HAMAP-Rule" id="MF_02220"/>
    </source>
</evidence>
<dbReference type="Pfam" id="PF02782">
    <property type="entry name" value="FGGY_C"/>
    <property type="match status" value="1"/>
</dbReference>
<evidence type="ECO:0000259" key="12">
    <source>
        <dbReference type="Pfam" id="PF00370"/>
    </source>
</evidence>
<evidence type="ECO:0000256" key="2">
    <source>
        <dbReference type="ARBA" id="ARBA00022629"/>
    </source>
</evidence>
<dbReference type="PIRSF" id="PIRSF000538">
    <property type="entry name" value="GlpK"/>
    <property type="match status" value="1"/>
</dbReference>
<sequence length="480" mass="49072">MTADRQTLVAGVDSSTQSTKVMVCDADTGEVIRSGRAEHPDTTEVDPQVWWDALGAASGGLLSGVRAVGIAGQQHGMVTLDEKNSVVRPALLWNDTRSGQAAADLTDELGGPQVWADAVGAVPVASFTITKLRWMAEHEPGLADRVARVLLPHDWLTWRLLGDGAEPVTDRGDASGTGYYSAASAAYRTDLLSHAFGGRTPELPRVLGPAEAAGHTPDGVLVSAGTGDNMAAGLALELDEGDVVVSLGTSGTVFGVSETQPADPSGTVAGFADATGRFLPLACTLNAARVLTATASMLGTDLAGLDRLALTAEPGAGGLTLLPYLDGERTPNLPDASGSLIGLRRANMTQENLARAAVEGMLCGLAAGLDALRAHGLVARRVLLIGGAAQSAAVRAAAPAVFGVPVAVPPPGEHVAIGAARQAAWALSASTSSGQADPPRWQGSATVHLDEPTSAEAAAGEQARHRHAEAREQVHGMPRS</sequence>
<comment type="similarity">
    <text evidence="1 8 9">Belongs to the FGGY kinase family.</text>
</comment>
<dbReference type="InterPro" id="IPR050406">
    <property type="entry name" value="FGGY_Carb_Kinase"/>
</dbReference>
<keyword evidence="5 8" id="KW-0418">Kinase</keyword>
<dbReference type="PROSITE" id="PS00445">
    <property type="entry name" value="FGGY_KINASES_2"/>
    <property type="match status" value="1"/>
</dbReference>
<dbReference type="InterPro" id="IPR006000">
    <property type="entry name" value="Xylulokinase"/>
</dbReference>
<feature type="active site" description="Proton acceptor" evidence="8">
    <location>
        <position position="228"/>
    </location>
</feature>
<evidence type="ECO:0000256" key="11">
    <source>
        <dbReference type="SAM" id="MobiDB-lite"/>
    </source>
</evidence>
<evidence type="ECO:0000256" key="9">
    <source>
        <dbReference type="RuleBase" id="RU003733"/>
    </source>
</evidence>
<dbReference type="EC" id="2.7.1.17" evidence="8 10"/>
<feature type="domain" description="Carbohydrate kinase FGGY C-terminal" evidence="13">
    <location>
        <begin position="244"/>
        <end position="427"/>
    </location>
</feature>
<dbReference type="AlphaFoldDB" id="A0A1I1A1F3"/>
<dbReference type="NCBIfam" id="TIGR01312">
    <property type="entry name" value="XylB"/>
    <property type="match status" value="1"/>
</dbReference>
<evidence type="ECO:0000256" key="4">
    <source>
        <dbReference type="ARBA" id="ARBA00022741"/>
    </source>
</evidence>
<evidence type="ECO:0000256" key="1">
    <source>
        <dbReference type="ARBA" id="ARBA00009156"/>
    </source>
</evidence>